<comment type="similarity">
    <text evidence="3">Belongs to the aldolase class II family. AraD/FucA subfamily.</text>
</comment>
<keyword evidence="9" id="KW-1185">Reference proteome</keyword>
<evidence type="ECO:0000256" key="3">
    <source>
        <dbReference type="ARBA" id="ARBA00010037"/>
    </source>
</evidence>
<name>A0ABW4D415_9LACO</name>
<keyword evidence="5" id="KW-0479">Metal-binding</keyword>
<comment type="catalytic activity">
    <reaction evidence="1">
        <text>L-ribulose 5-phosphate = D-xylulose 5-phosphate</text>
        <dbReference type="Rhea" id="RHEA:22368"/>
        <dbReference type="ChEBI" id="CHEBI:57737"/>
        <dbReference type="ChEBI" id="CHEBI:58226"/>
        <dbReference type="EC" id="5.1.3.4"/>
    </reaction>
</comment>
<proteinExistence type="inferred from homology"/>
<evidence type="ECO:0000256" key="5">
    <source>
        <dbReference type="ARBA" id="ARBA00022723"/>
    </source>
</evidence>
<dbReference type="NCBIfam" id="NF006047">
    <property type="entry name" value="PRK08193.1"/>
    <property type="match status" value="1"/>
</dbReference>
<dbReference type="InterPro" id="IPR036409">
    <property type="entry name" value="Aldolase_II/adducin_N_sf"/>
</dbReference>
<dbReference type="EMBL" id="JBHTOD010000002">
    <property type="protein sequence ID" value="MFD1454868.1"/>
    <property type="molecule type" value="Genomic_DNA"/>
</dbReference>
<evidence type="ECO:0000256" key="2">
    <source>
        <dbReference type="ARBA" id="ARBA00001947"/>
    </source>
</evidence>
<keyword evidence="6" id="KW-0862">Zinc</keyword>
<evidence type="ECO:0000259" key="7">
    <source>
        <dbReference type="SMART" id="SM01007"/>
    </source>
</evidence>
<evidence type="ECO:0000313" key="9">
    <source>
        <dbReference type="Proteomes" id="UP001597189"/>
    </source>
</evidence>
<dbReference type="PANTHER" id="PTHR22789:SF8">
    <property type="entry name" value="L-RIBULOSE-5-PHOSPHATE 4-EPIMERASE SGBE"/>
    <property type="match status" value="1"/>
</dbReference>
<evidence type="ECO:0000313" key="8">
    <source>
        <dbReference type="EMBL" id="MFD1454868.1"/>
    </source>
</evidence>
<evidence type="ECO:0000256" key="6">
    <source>
        <dbReference type="ARBA" id="ARBA00022833"/>
    </source>
</evidence>
<evidence type="ECO:0000256" key="4">
    <source>
        <dbReference type="ARBA" id="ARBA00013186"/>
    </source>
</evidence>
<gene>
    <name evidence="8" type="ORF">ACFQ44_04095</name>
</gene>
<dbReference type="SUPFAM" id="SSF53639">
    <property type="entry name" value="AraD/HMP-PK domain-like"/>
    <property type="match status" value="1"/>
</dbReference>
<dbReference type="EC" id="5.1.3.4" evidence="4"/>
<protein>
    <recommendedName>
        <fullName evidence="4">L-ribulose-5-phosphate 4-epimerase</fullName>
        <ecNumber evidence="4">5.1.3.4</ecNumber>
    </recommendedName>
</protein>
<dbReference type="Proteomes" id="UP001597189">
    <property type="component" value="Unassembled WGS sequence"/>
</dbReference>
<dbReference type="PANTHER" id="PTHR22789">
    <property type="entry name" value="FUCULOSE PHOSPHATE ALDOLASE"/>
    <property type="match status" value="1"/>
</dbReference>
<comment type="cofactor">
    <cofactor evidence="2">
        <name>Zn(2+)</name>
        <dbReference type="ChEBI" id="CHEBI:29105"/>
    </cofactor>
</comment>
<dbReference type="GO" id="GO:0008742">
    <property type="term" value="F:L-ribulose-phosphate 4-epimerase activity"/>
    <property type="evidence" value="ECO:0007669"/>
    <property type="project" value="UniProtKB-EC"/>
</dbReference>
<dbReference type="InterPro" id="IPR050197">
    <property type="entry name" value="Aldolase_class_II_sugar_metab"/>
</dbReference>
<reference evidence="9" key="1">
    <citation type="journal article" date="2019" name="Int. J. Syst. Evol. Microbiol.">
        <title>The Global Catalogue of Microorganisms (GCM) 10K type strain sequencing project: providing services to taxonomists for standard genome sequencing and annotation.</title>
        <authorList>
            <consortium name="The Broad Institute Genomics Platform"/>
            <consortium name="The Broad Institute Genome Sequencing Center for Infectious Disease"/>
            <person name="Wu L."/>
            <person name="Ma J."/>
        </authorList>
    </citation>
    <scope>NUCLEOTIDE SEQUENCE [LARGE SCALE GENOMIC DNA]</scope>
    <source>
        <strain evidence="9">CCM 8979</strain>
    </source>
</reference>
<dbReference type="RefSeq" id="WP_203642840.1">
    <property type="nucleotide sequence ID" value="NZ_BOLN01000002.1"/>
</dbReference>
<evidence type="ECO:0000256" key="1">
    <source>
        <dbReference type="ARBA" id="ARBA00001726"/>
    </source>
</evidence>
<dbReference type="Pfam" id="PF00596">
    <property type="entry name" value="Aldolase_II"/>
    <property type="match status" value="1"/>
</dbReference>
<accession>A0ABW4D415</accession>
<sequence>MLEDLKQEVYEANMRLPKLGLVSFTWGNVSGIDREKGLYVIKPSGVDYNDLKPEDMVVVSVADGKVVEGDMNPSSDTPTHTYLYNHFPNIGGIVHTHSPWAVSFAAAKMDIPAMNTTHADTFYGDVPAADALTQEEIEEDYEGNTGKTIVKTFNERGIDYEAVPAALVSQHGPFAWGPTPDKAVYNAKVLEVVAEEDYHTSQLTRANRELPQYLLDKHYLRKHGANAYYGQNNAKSKEHAARE</sequence>
<keyword evidence="8" id="KW-0413">Isomerase</keyword>
<organism evidence="8 9">
    <name type="scientific">Levilactobacillus lanxiensis</name>
    <dbReference type="NCBI Taxonomy" id="2799568"/>
    <lineage>
        <taxon>Bacteria</taxon>
        <taxon>Bacillati</taxon>
        <taxon>Bacillota</taxon>
        <taxon>Bacilli</taxon>
        <taxon>Lactobacillales</taxon>
        <taxon>Lactobacillaceae</taxon>
        <taxon>Levilactobacillus</taxon>
    </lineage>
</organism>
<dbReference type="InterPro" id="IPR001303">
    <property type="entry name" value="Aldolase_II/adducin_N"/>
</dbReference>
<dbReference type="Gene3D" id="3.40.225.10">
    <property type="entry name" value="Class II aldolase/adducin N-terminal domain"/>
    <property type="match status" value="1"/>
</dbReference>
<comment type="caution">
    <text evidence="8">The sequence shown here is derived from an EMBL/GenBank/DDBJ whole genome shotgun (WGS) entry which is preliminary data.</text>
</comment>
<dbReference type="SMART" id="SM01007">
    <property type="entry name" value="Aldolase_II"/>
    <property type="match status" value="1"/>
</dbReference>
<feature type="domain" description="Class II aldolase/adducin N-terminal" evidence="7">
    <location>
        <begin position="7"/>
        <end position="198"/>
    </location>
</feature>